<evidence type="ECO:0000313" key="12">
    <source>
        <dbReference type="Proteomes" id="UP000052052"/>
    </source>
</evidence>
<feature type="transmembrane region" description="Helical" evidence="8">
    <location>
        <begin position="166"/>
        <end position="187"/>
    </location>
</feature>
<keyword evidence="6 8" id="KW-1133">Transmembrane helix</keyword>
<keyword evidence="2" id="KW-1003">Cell membrane</keyword>
<dbReference type="EMBL" id="LDJL01000015">
    <property type="protein sequence ID" value="KRG68310.1"/>
    <property type="molecule type" value="Genomic_DNA"/>
</dbReference>
<dbReference type="PATRIC" id="fig|344882.3.peg.1052"/>
<dbReference type="Pfam" id="PF08019">
    <property type="entry name" value="EptA_B_N"/>
    <property type="match status" value="1"/>
</dbReference>
<dbReference type="PANTHER" id="PTHR30443:SF0">
    <property type="entry name" value="PHOSPHOETHANOLAMINE TRANSFERASE EPTA"/>
    <property type="match status" value="1"/>
</dbReference>
<name>A0A0R0CGU3_9GAMM</name>
<feature type="transmembrane region" description="Helical" evidence="8">
    <location>
        <begin position="63"/>
        <end position="84"/>
    </location>
</feature>
<feature type="transmembrane region" description="Helical" evidence="8">
    <location>
        <begin position="32"/>
        <end position="51"/>
    </location>
</feature>
<dbReference type="OrthoDB" id="9786870at2"/>
<comment type="caution">
    <text evidence="11">The sequence shown here is derived from an EMBL/GenBank/DDBJ whole genome shotgun (WGS) entry which is preliminary data.</text>
</comment>
<organism evidence="11 12">
    <name type="scientific">Pseudoxanthomonas dokdonensis</name>
    <dbReference type="NCBI Taxonomy" id="344882"/>
    <lineage>
        <taxon>Bacteria</taxon>
        <taxon>Pseudomonadati</taxon>
        <taxon>Pseudomonadota</taxon>
        <taxon>Gammaproteobacteria</taxon>
        <taxon>Lysobacterales</taxon>
        <taxon>Lysobacteraceae</taxon>
        <taxon>Pseudoxanthomonas</taxon>
    </lineage>
</organism>
<evidence type="ECO:0000256" key="6">
    <source>
        <dbReference type="ARBA" id="ARBA00022989"/>
    </source>
</evidence>
<dbReference type="GO" id="GO:0005886">
    <property type="term" value="C:plasma membrane"/>
    <property type="evidence" value="ECO:0007669"/>
    <property type="project" value="UniProtKB-SubCell"/>
</dbReference>
<dbReference type="Pfam" id="PF00884">
    <property type="entry name" value="Sulfatase"/>
    <property type="match status" value="1"/>
</dbReference>
<dbReference type="InterPro" id="IPR000917">
    <property type="entry name" value="Sulfatase_N"/>
</dbReference>
<dbReference type="InterPro" id="IPR017850">
    <property type="entry name" value="Alkaline_phosphatase_core_sf"/>
</dbReference>
<evidence type="ECO:0000313" key="11">
    <source>
        <dbReference type="EMBL" id="KRG68310.1"/>
    </source>
</evidence>
<dbReference type="STRING" id="344882.ABB29_13360"/>
<proteinExistence type="predicted"/>
<evidence type="ECO:0000256" key="2">
    <source>
        <dbReference type="ARBA" id="ARBA00022475"/>
    </source>
</evidence>
<dbReference type="NCBIfam" id="NF028537">
    <property type="entry name" value="P_eth_NH2_trans"/>
    <property type="match status" value="1"/>
</dbReference>
<accession>A0A0R0CGU3</accession>
<dbReference type="Gene3D" id="3.40.720.10">
    <property type="entry name" value="Alkaline Phosphatase, subunit A"/>
    <property type="match status" value="1"/>
</dbReference>
<reference evidence="11 12" key="1">
    <citation type="submission" date="2015-05" db="EMBL/GenBank/DDBJ databases">
        <title>Genome sequencing and analysis of members of genus Stenotrophomonas.</title>
        <authorList>
            <person name="Patil P.P."/>
            <person name="Midha S."/>
            <person name="Patil P.B."/>
        </authorList>
    </citation>
    <scope>NUCLEOTIDE SEQUENCE [LARGE SCALE GENOMIC DNA]</scope>
    <source>
        <strain evidence="11 12">DSM 21858</strain>
    </source>
</reference>
<evidence type="ECO:0000259" key="9">
    <source>
        <dbReference type="Pfam" id="PF00884"/>
    </source>
</evidence>
<protein>
    <submittedName>
        <fullName evidence="11">Membrane protein</fullName>
    </submittedName>
</protein>
<keyword evidence="12" id="KW-1185">Reference proteome</keyword>
<dbReference type="GO" id="GO:0016776">
    <property type="term" value="F:phosphotransferase activity, phosphate group as acceptor"/>
    <property type="evidence" value="ECO:0007669"/>
    <property type="project" value="TreeGrafter"/>
</dbReference>
<dbReference type="CDD" id="cd16017">
    <property type="entry name" value="LptA"/>
    <property type="match status" value="1"/>
</dbReference>
<evidence type="ECO:0000256" key="1">
    <source>
        <dbReference type="ARBA" id="ARBA00004429"/>
    </source>
</evidence>
<dbReference type="PANTHER" id="PTHR30443">
    <property type="entry name" value="INNER MEMBRANE PROTEIN"/>
    <property type="match status" value="1"/>
</dbReference>
<keyword evidence="4" id="KW-0808">Transferase</keyword>
<keyword evidence="5 8" id="KW-0812">Transmembrane</keyword>
<dbReference type="Proteomes" id="UP000052052">
    <property type="component" value="Unassembled WGS sequence"/>
</dbReference>
<feature type="domain" description="Phosphoethanolamine transferase N-terminal" evidence="10">
    <location>
        <begin position="74"/>
        <end position="219"/>
    </location>
</feature>
<feature type="transmembrane region" description="Helical" evidence="8">
    <location>
        <begin position="91"/>
        <end position="113"/>
    </location>
</feature>
<dbReference type="InterPro" id="IPR012549">
    <property type="entry name" value="EptA-like_N"/>
</dbReference>
<comment type="subcellular location">
    <subcellularLocation>
        <location evidence="1">Cell inner membrane</location>
        <topology evidence="1">Multi-pass membrane protein</topology>
    </subcellularLocation>
</comment>
<dbReference type="GO" id="GO:0009244">
    <property type="term" value="P:lipopolysaccharide core region biosynthetic process"/>
    <property type="evidence" value="ECO:0007669"/>
    <property type="project" value="TreeGrafter"/>
</dbReference>
<feature type="domain" description="Sulfatase N-terminal" evidence="9">
    <location>
        <begin position="248"/>
        <end position="536"/>
    </location>
</feature>
<dbReference type="InterPro" id="IPR040423">
    <property type="entry name" value="PEA_transferase"/>
</dbReference>
<evidence type="ECO:0000256" key="4">
    <source>
        <dbReference type="ARBA" id="ARBA00022679"/>
    </source>
</evidence>
<keyword evidence="7 8" id="KW-0472">Membrane</keyword>
<dbReference type="SUPFAM" id="SSF53649">
    <property type="entry name" value="Alkaline phosphatase-like"/>
    <property type="match status" value="1"/>
</dbReference>
<evidence type="ECO:0000256" key="5">
    <source>
        <dbReference type="ARBA" id="ARBA00022692"/>
    </source>
</evidence>
<evidence type="ECO:0000256" key="8">
    <source>
        <dbReference type="SAM" id="Phobius"/>
    </source>
</evidence>
<gene>
    <name evidence="11" type="ORF">ABB29_13360</name>
</gene>
<dbReference type="RefSeq" id="WP_057659890.1">
    <property type="nucleotide sequence ID" value="NZ_LDJL01000015.1"/>
</dbReference>
<evidence type="ECO:0000256" key="3">
    <source>
        <dbReference type="ARBA" id="ARBA00022519"/>
    </source>
</evidence>
<feature type="transmembrane region" description="Helical" evidence="8">
    <location>
        <begin position="133"/>
        <end position="154"/>
    </location>
</feature>
<evidence type="ECO:0000259" key="10">
    <source>
        <dbReference type="Pfam" id="PF08019"/>
    </source>
</evidence>
<dbReference type="AlphaFoldDB" id="A0A0R0CGU3"/>
<evidence type="ECO:0000256" key="7">
    <source>
        <dbReference type="ARBA" id="ARBA00023136"/>
    </source>
</evidence>
<keyword evidence="3" id="KW-0997">Cell inner membrane</keyword>
<dbReference type="InterPro" id="IPR058130">
    <property type="entry name" value="PEA_transf_C"/>
</dbReference>
<sequence length="560" mass="61522">MSTPSSSLRASGAARFIDVAWLRHRPHIGSEVLILLASLYFTVFSNGAFWHQVLPHPLAQWQLGLALLVILSGLHALLLALLVPTRAIKPVLAVLILVTAVVSHYMSAYGIYFDADMLRNILHTDRKEASELVTWRLLIPVILALLPVAVLTRVQLIQRPRRRALLVRAGFVLAVGAATALAAMLAFQPLSSLMRNQHEVRYLVAPANYLVSLVTVLGHDEPVAKPARTPVGLDARQVPAATGRKPRLLVLVVGETARAANWGLDGYERNTTPELAQANVINFSQVSSCGSATEVSLPCMFSRIGRHDYDEKAIRQQQSLLHVLDHAGIATLWRDNQSGCKHVCDGLPTQALDDTNDPRWCDGKRCLDEILLQGLAGQVATPMRDRVVVLHQLGNHGPNYFERYPPGFERYSPVCRSPDLGQCSRQQIVNAYDNALAYTDHVLASTIHALAQLPGYDTAMIYVSDHGESLGEKGLYLHGVPYAIAPSEQTHVPMVMWFSSGFASDTGLDLQCVRERAARPASHDYLFDSVLGIMDVRSHVYQPRWDLFSACRGSQVAAAG</sequence>